<reference evidence="1 2" key="1">
    <citation type="submission" date="2013-11" db="EMBL/GenBank/DDBJ databases">
        <title>Genome sequencing of Stegodyphus mimosarum.</title>
        <authorList>
            <person name="Bechsgaard J."/>
        </authorList>
    </citation>
    <scope>NUCLEOTIDE SEQUENCE [LARGE SCALE GENOMIC DNA]</scope>
</reference>
<dbReference type="Proteomes" id="UP000054359">
    <property type="component" value="Unassembled WGS sequence"/>
</dbReference>
<dbReference type="EMBL" id="KK113885">
    <property type="protein sequence ID" value="KFM61263.1"/>
    <property type="molecule type" value="Genomic_DNA"/>
</dbReference>
<protein>
    <submittedName>
        <fullName evidence="1">Uncharacterized protein</fullName>
    </submittedName>
</protein>
<evidence type="ECO:0000313" key="2">
    <source>
        <dbReference type="Proteomes" id="UP000054359"/>
    </source>
</evidence>
<name>A0A087T824_STEMI</name>
<sequence length="53" mass="6363">MASRTIFSQWQEFHLLYHIVQICSSLIPEEESLFLHFHLQINYILTICHLCIC</sequence>
<feature type="non-terminal residue" evidence="1">
    <location>
        <position position="53"/>
    </location>
</feature>
<dbReference type="AlphaFoldDB" id="A0A087T824"/>
<keyword evidence="2" id="KW-1185">Reference proteome</keyword>
<evidence type="ECO:0000313" key="1">
    <source>
        <dbReference type="EMBL" id="KFM61263.1"/>
    </source>
</evidence>
<organism evidence="1 2">
    <name type="scientific">Stegodyphus mimosarum</name>
    <name type="common">African social velvet spider</name>
    <dbReference type="NCBI Taxonomy" id="407821"/>
    <lineage>
        <taxon>Eukaryota</taxon>
        <taxon>Metazoa</taxon>
        <taxon>Ecdysozoa</taxon>
        <taxon>Arthropoda</taxon>
        <taxon>Chelicerata</taxon>
        <taxon>Arachnida</taxon>
        <taxon>Araneae</taxon>
        <taxon>Araneomorphae</taxon>
        <taxon>Entelegynae</taxon>
        <taxon>Eresoidea</taxon>
        <taxon>Eresidae</taxon>
        <taxon>Stegodyphus</taxon>
    </lineage>
</organism>
<accession>A0A087T824</accession>
<gene>
    <name evidence="1" type="ORF">X975_02995</name>
</gene>
<proteinExistence type="predicted"/>